<dbReference type="AlphaFoldDB" id="A0A4C1X0H7"/>
<evidence type="ECO:0000313" key="3">
    <source>
        <dbReference type="Proteomes" id="UP000299102"/>
    </source>
</evidence>
<feature type="region of interest" description="Disordered" evidence="1">
    <location>
        <begin position="1"/>
        <end position="41"/>
    </location>
</feature>
<reference evidence="2 3" key="1">
    <citation type="journal article" date="2019" name="Commun. Biol.">
        <title>The bagworm genome reveals a unique fibroin gene that provides high tensile strength.</title>
        <authorList>
            <person name="Kono N."/>
            <person name="Nakamura H."/>
            <person name="Ohtoshi R."/>
            <person name="Tomita M."/>
            <person name="Numata K."/>
            <person name="Arakawa K."/>
        </authorList>
    </citation>
    <scope>NUCLEOTIDE SEQUENCE [LARGE SCALE GENOMIC DNA]</scope>
</reference>
<evidence type="ECO:0000256" key="1">
    <source>
        <dbReference type="SAM" id="MobiDB-lite"/>
    </source>
</evidence>
<sequence>MEHQNTSPTRLRHKRAADNAEVGRPARLPAARPGPSLSMFKPRRARVSGPYAGNARISFAERARLFFLNAPY</sequence>
<protein>
    <submittedName>
        <fullName evidence="2">Uncharacterized protein</fullName>
    </submittedName>
</protein>
<comment type="caution">
    <text evidence="2">The sequence shown here is derived from an EMBL/GenBank/DDBJ whole genome shotgun (WGS) entry which is preliminary data.</text>
</comment>
<evidence type="ECO:0000313" key="2">
    <source>
        <dbReference type="EMBL" id="GBP56663.1"/>
    </source>
</evidence>
<dbReference type="Proteomes" id="UP000299102">
    <property type="component" value="Unassembled WGS sequence"/>
</dbReference>
<keyword evidence="3" id="KW-1185">Reference proteome</keyword>
<name>A0A4C1X0H7_EUMVA</name>
<proteinExistence type="predicted"/>
<organism evidence="2 3">
    <name type="scientific">Eumeta variegata</name>
    <name type="common">Bagworm moth</name>
    <name type="synonym">Eumeta japonica</name>
    <dbReference type="NCBI Taxonomy" id="151549"/>
    <lineage>
        <taxon>Eukaryota</taxon>
        <taxon>Metazoa</taxon>
        <taxon>Ecdysozoa</taxon>
        <taxon>Arthropoda</taxon>
        <taxon>Hexapoda</taxon>
        <taxon>Insecta</taxon>
        <taxon>Pterygota</taxon>
        <taxon>Neoptera</taxon>
        <taxon>Endopterygota</taxon>
        <taxon>Lepidoptera</taxon>
        <taxon>Glossata</taxon>
        <taxon>Ditrysia</taxon>
        <taxon>Tineoidea</taxon>
        <taxon>Psychidae</taxon>
        <taxon>Oiketicinae</taxon>
        <taxon>Eumeta</taxon>
    </lineage>
</organism>
<dbReference type="EMBL" id="BGZK01000698">
    <property type="protein sequence ID" value="GBP56663.1"/>
    <property type="molecule type" value="Genomic_DNA"/>
</dbReference>
<gene>
    <name evidence="2" type="ORF">EVAR_12342_1</name>
</gene>
<accession>A0A4C1X0H7</accession>